<evidence type="ECO:0000313" key="3">
    <source>
        <dbReference type="EMBL" id="KOM26365.1"/>
    </source>
</evidence>
<dbReference type="Pfam" id="PF20167">
    <property type="entry name" value="Transposase_32"/>
    <property type="match status" value="1"/>
</dbReference>
<feature type="compositionally biased region" description="Polar residues" evidence="1">
    <location>
        <begin position="318"/>
        <end position="327"/>
    </location>
</feature>
<protein>
    <recommendedName>
        <fullName evidence="2">Putative plant transposon protein domain-containing protein</fullName>
    </recommendedName>
</protein>
<reference evidence="4" key="1">
    <citation type="journal article" date="2015" name="Proc. Natl. Acad. Sci. U.S.A.">
        <title>Genome sequencing of adzuki bean (Vigna angularis) provides insight into high starch and low fat accumulation and domestication.</title>
        <authorList>
            <person name="Yang K."/>
            <person name="Tian Z."/>
            <person name="Chen C."/>
            <person name="Luo L."/>
            <person name="Zhao B."/>
            <person name="Wang Z."/>
            <person name="Yu L."/>
            <person name="Li Y."/>
            <person name="Sun Y."/>
            <person name="Li W."/>
            <person name="Chen Y."/>
            <person name="Li Y."/>
            <person name="Zhang Y."/>
            <person name="Ai D."/>
            <person name="Zhao J."/>
            <person name="Shang C."/>
            <person name="Ma Y."/>
            <person name="Wu B."/>
            <person name="Wang M."/>
            <person name="Gao L."/>
            <person name="Sun D."/>
            <person name="Zhang P."/>
            <person name="Guo F."/>
            <person name="Wang W."/>
            <person name="Li Y."/>
            <person name="Wang J."/>
            <person name="Varshney R.K."/>
            <person name="Wang J."/>
            <person name="Ling H.Q."/>
            <person name="Wan P."/>
        </authorList>
    </citation>
    <scope>NUCLEOTIDE SEQUENCE</scope>
    <source>
        <strain evidence="4">cv. Jingnong 6</strain>
    </source>
</reference>
<feature type="region of interest" description="Disordered" evidence="1">
    <location>
        <begin position="364"/>
        <end position="409"/>
    </location>
</feature>
<feature type="compositionally biased region" description="Low complexity" evidence="1">
    <location>
        <begin position="364"/>
        <end position="376"/>
    </location>
</feature>
<dbReference type="Proteomes" id="UP000053144">
    <property type="component" value="Unassembled WGS sequence"/>
</dbReference>
<dbReference type="Gramene" id="KOM26365">
    <property type="protein sequence ID" value="KOM26365"/>
    <property type="gene ID" value="LR48_Vigan257s000600"/>
</dbReference>
<feature type="compositionally biased region" description="Basic and acidic residues" evidence="1">
    <location>
        <begin position="15"/>
        <end position="25"/>
    </location>
</feature>
<evidence type="ECO:0000256" key="1">
    <source>
        <dbReference type="SAM" id="MobiDB-lite"/>
    </source>
</evidence>
<sequence>MESSSGKRVKTMASKRKDKEPEQPHSSRNWGKLATYPAPTNIALVKEVYTNARKIGDYPAEDYLGYVRGHAIRYDPDSINNFLGTVWVGEQCQFALCMEEGIDFDDVESVLCVPGGHFQRNKTGSVVNIRRTDLNSLAKYWMAFSHANIQPCSHVSDITLSRTLLLYCVIRNLNVNIGHVIANEIQMCANTINNKATLGHPSLITHLCKIAGVDTSAPSFERPRKAIDEAYYRQYCGGEEAAQPVPPHRPHRERGQAQSQASAETHEAEPYHMRDMYMSLIGFRVNLVKEVKKERDEIRKDTKKCKKEKPQVPLSGSLPLSGTQELTGGSLRGKMAAEGKKPTHALTAERWPMDEFHNVVAWPEEQAQGGRAGAAEVSAMEKDEDDADDDAFEDAEEEEEEEDTNDSTD</sequence>
<dbReference type="EMBL" id="KQ258316">
    <property type="protein sequence ID" value="KOM26365.1"/>
    <property type="molecule type" value="Genomic_DNA"/>
</dbReference>
<feature type="domain" description="Putative plant transposon protein" evidence="2">
    <location>
        <begin position="27"/>
        <end position="214"/>
    </location>
</feature>
<dbReference type="AlphaFoldDB" id="A0A0L9T6Y8"/>
<evidence type="ECO:0000259" key="2">
    <source>
        <dbReference type="Pfam" id="PF20167"/>
    </source>
</evidence>
<proteinExistence type="predicted"/>
<feature type="region of interest" description="Disordered" evidence="1">
    <location>
        <begin position="297"/>
        <end position="327"/>
    </location>
</feature>
<organism evidence="3 4">
    <name type="scientific">Phaseolus angularis</name>
    <name type="common">Azuki bean</name>
    <name type="synonym">Vigna angularis</name>
    <dbReference type="NCBI Taxonomy" id="3914"/>
    <lineage>
        <taxon>Eukaryota</taxon>
        <taxon>Viridiplantae</taxon>
        <taxon>Streptophyta</taxon>
        <taxon>Embryophyta</taxon>
        <taxon>Tracheophyta</taxon>
        <taxon>Spermatophyta</taxon>
        <taxon>Magnoliopsida</taxon>
        <taxon>eudicotyledons</taxon>
        <taxon>Gunneridae</taxon>
        <taxon>Pentapetalae</taxon>
        <taxon>rosids</taxon>
        <taxon>fabids</taxon>
        <taxon>Fabales</taxon>
        <taxon>Fabaceae</taxon>
        <taxon>Papilionoideae</taxon>
        <taxon>50 kb inversion clade</taxon>
        <taxon>NPAAA clade</taxon>
        <taxon>indigoferoid/millettioid clade</taxon>
        <taxon>Phaseoleae</taxon>
        <taxon>Vigna</taxon>
    </lineage>
</organism>
<feature type="compositionally biased region" description="Acidic residues" evidence="1">
    <location>
        <begin position="382"/>
        <end position="409"/>
    </location>
</feature>
<feature type="region of interest" description="Disordered" evidence="1">
    <location>
        <begin position="240"/>
        <end position="270"/>
    </location>
</feature>
<name>A0A0L9T6Y8_PHAAN</name>
<feature type="region of interest" description="Disordered" evidence="1">
    <location>
        <begin position="1"/>
        <end position="33"/>
    </location>
</feature>
<gene>
    <name evidence="3" type="ORF">LR48_Vigan257s000600</name>
</gene>
<dbReference type="InterPro" id="IPR046796">
    <property type="entry name" value="Transposase_32_dom"/>
</dbReference>
<evidence type="ECO:0000313" key="4">
    <source>
        <dbReference type="Proteomes" id="UP000053144"/>
    </source>
</evidence>
<accession>A0A0L9T6Y8</accession>